<evidence type="ECO:0000313" key="2">
    <source>
        <dbReference type="Proteomes" id="UP000671862"/>
    </source>
</evidence>
<dbReference type="SUPFAM" id="SSF53850">
    <property type="entry name" value="Periplasmic binding protein-like II"/>
    <property type="match status" value="1"/>
</dbReference>
<dbReference type="CDD" id="cd13585">
    <property type="entry name" value="PBP2_TMBP_like"/>
    <property type="match status" value="1"/>
</dbReference>
<dbReference type="InterPro" id="IPR050490">
    <property type="entry name" value="Bact_solute-bd_prot1"/>
</dbReference>
<protein>
    <submittedName>
        <fullName evidence="1">Sugar ABC transporter substrate-binding protein</fullName>
    </submittedName>
</protein>
<proteinExistence type="predicted"/>
<organism evidence="1 2">
    <name type="scientific">Thermosipho ferrireducens</name>
    <dbReference type="NCBI Taxonomy" id="2571116"/>
    <lineage>
        <taxon>Bacteria</taxon>
        <taxon>Thermotogati</taxon>
        <taxon>Thermotogota</taxon>
        <taxon>Thermotogae</taxon>
        <taxon>Thermotogales</taxon>
        <taxon>Fervidobacteriaceae</taxon>
        <taxon>Thermosipho</taxon>
    </lineage>
</organism>
<dbReference type="EMBL" id="CP071446">
    <property type="protein sequence ID" value="QTA38206.1"/>
    <property type="molecule type" value="Genomic_DNA"/>
</dbReference>
<dbReference type="PANTHER" id="PTHR43649:SF13">
    <property type="entry name" value="CARBOHYDRATE ABC TRANSPORTER SUBSTRATE-BINDING PROTEIN"/>
    <property type="match status" value="1"/>
</dbReference>
<dbReference type="PANTHER" id="PTHR43649">
    <property type="entry name" value="ARABINOSE-BINDING PROTEIN-RELATED"/>
    <property type="match status" value="1"/>
</dbReference>
<sequence>MKKLLVIFLLSVLILNVFAVKKLVFWTAPNPLQEEFWKPIVEEWNATHPDIQIEWKTIPAAGSSEEAILTSIAAGNAPDICTNIFSGFAAQLAEQNAILPLDVAFGGEFFELAEARKMRNIIEGWKFNGHYYVIPIYSNPILMWWRADILKSLGYDKPPKTYSEIYELAKKYANPPEKYALVVTKGRNWWDRWFDYITYYYAAGNGKPYIEGSKATFNNEAGLAVADFIYTMFKNKWTTIDWGKVFALANGKAIGSLMGPWSINWAKNTYPEVYKNLWITPPPVPDNYKGNVVKTFADTKGLVIFRSTKYKKEAFEFVKWVFSNVKNDVRWIEITKMPPAREDLGTNPLFKKFIDEDPYFAAYAKEVGNAVPPALTTMTIDVQEIMTTYLIEPLSYLKSTPEKAVEKTVKEINKILY</sequence>
<reference evidence="1 2" key="1">
    <citation type="submission" date="2021-03" db="EMBL/GenBank/DDBJ databases">
        <title>Thermosipho ferrireducens sp.nov., an anaerobic thermophilic iron-reducing bacterium isolated from a deep-sea hydrothermal sulfide deposits.</title>
        <authorList>
            <person name="Zeng X."/>
            <person name="Chen Y."/>
            <person name="Shao Z."/>
        </authorList>
    </citation>
    <scope>NUCLEOTIDE SEQUENCE [LARGE SCALE GENOMIC DNA]</scope>
    <source>
        <strain evidence="1 2">JL129W03</strain>
    </source>
</reference>
<keyword evidence="2" id="KW-1185">Reference proteome</keyword>
<dbReference type="Pfam" id="PF01547">
    <property type="entry name" value="SBP_bac_1"/>
    <property type="match status" value="1"/>
</dbReference>
<accession>A0ABX7S9X9</accession>
<gene>
    <name evidence="1" type="ORF">JYK00_01300</name>
</gene>
<name>A0ABX7S9X9_9BACT</name>
<evidence type="ECO:0000313" key="1">
    <source>
        <dbReference type="EMBL" id="QTA38206.1"/>
    </source>
</evidence>
<dbReference type="Proteomes" id="UP000671862">
    <property type="component" value="Chromosome"/>
</dbReference>
<dbReference type="RefSeq" id="WP_207566926.1">
    <property type="nucleotide sequence ID" value="NZ_CP071446.1"/>
</dbReference>
<dbReference type="InterPro" id="IPR006059">
    <property type="entry name" value="SBP"/>
</dbReference>
<dbReference type="Gene3D" id="3.40.190.10">
    <property type="entry name" value="Periplasmic binding protein-like II"/>
    <property type="match status" value="2"/>
</dbReference>